<feature type="active site" description="Charge relay system" evidence="5">
    <location>
        <position position="386"/>
    </location>
</feature>
<dbReference type="CDD" id="cd04077">
    <property type="entry name" value="Peptidases_S8_PCSK9_ProteinaseK_like"/>
    <property type="match status" value="1"/>
</dbReference>
<protein>
    <recommendedName>
        <fullName evidence="13">Subtilisin/kexin-like protease PC9</fullName>
    </recommendedName>
</protein>
<gene>
    <name evidence="11" type="ORF">P4O66_008992</name>
</gene>
<evidence type="ECO:0000256" key="6">
    <source>
        <dbReference type="SAM" id="MobiDB-lite"/>
    </source>
</evidence>
<dbReference type="AlphaFoldDB" id="A0AAD9DWY4"/>
<evidence type="ECO:0000256" key="5">
    <source>
        <dbReference type="PROSITE-ProRule" id="PRU01240"/>
    </source>
</evidence>
<dbReference type="PROSITE" id="PS51257">
    <property type="entry name" value="PROKAR_LIPOPROTEIN"/>
    <property type="match status" value="1"/>
</dbReference>
<dbReference type="InterPro" id="IPR034193">
    <property type="entry name" value="PCSK9_ProteinaseK-like"/>
</dbReference>
<sequence>MRLFVGLYQLSSLLYLVALAGCEEDYTEDEEMILSLIRQVDSRPVLESGSSAQFLRCTKLTGKLCIHPSVQDAWRIPGQYIVVVRNGTRDNQVERTARRLRVNAARRGYLISILRTYSGAFHGFLVQMSSDVLHMAVKLPHVEYIEEDSSIFAQGSPWNLERIVQTKTGKYKPPNDGSEVGVYIMDTSIQANHRELAQRVMVTDFNSVPEEDGVRVHRQASQCDSHGTHTAGVVSGRDSGVAPGASVNSVRVLNCQGKGTVSGALAGLEYIRASLQVQPISPVIVLLPFSGGFSRTLNAACREMVRSGAVLIAAAGNYQDDACLYSPASEPEVITVGASNAADQPLTVGTMGTNVGRCVDLFAPGDDIVSASGDCPTCFTAKSGTSQAAAHVAGQHAGIAAVLLKENPTARSVEVLHLLRHHAAQQVMNPEALPLEHRLTTPNMVAVVFKSPSARAGEALLCRSVWSKRSGVMSFDTAAAHCLHGEEMFSCSSYSPDGVWAGERIEGRDDQKECVAHNGVGGQGVYAVARCCMDERVQCQSFASAHMGTEAKCPSSQHQLTGCCSYFGSGGVADATRPLHGNSKACPARAGATSHASCCHTSSLECRVNEYQASGFMEQASSQNKIFKQNIVLPASKQTTLFPPSFSGGSVVRGLLDADGVQWRVAGFRSSRRVRPRQHLYRAAVQGRERGSRGRHLLQVPPSAAELQRARPGARQAVERHSPRAVYPPAVHTAGPGISGRSGPSTGGMG</sequence>
<evidence type="ECO:0000259" key="10">
    <source>
        <dbReference type="Pfam" id="PF18459"/>
    </source>
</evidence>
<dbReference type="InterPro" id="IPR050131">
    <property type="entry name" value="Peptidase_S8_subtilisin-like"/>
</dbReference>
<keyword evidence="4 5" id="KW-0720">Serine protease</keyword>
<feature type="chain" id="PRO_5042225762" description="Subtilisin/kexin-like protease PC9" evidence="7">
    <location>
        <begin position="23"/>
        <end position="750"/>
    </location>
</feature>
<proteinExistence type="inferred from homology"/>
<dbReference type="Gene3D" id="3.30.70.80">
    <property type="entry name" value="Peptidase S8 propeptide/proteinase inhibitor I9"/>
    <property type="match status" value="1"/>
</dbReference>
<comment type="caution">
    <text evidence="11">The sequence shown here is derived from an EMBL/GenBank/DDBJ whole genome shotgun (WGS) entry which is preliminary data.</text>
</comment>
<evidence type="ECO:0000259" key="8">
    <source>
        <dbReference type="Pfam" id="PF00082"/>
    </source>
</evidence>
<dbReference type="Pfam" id="PF18459">
    <property type="entry name" value="PCSK9_C1"/>
    <property type="match status" value="1"/>
</dbReference>
<dbReference type="GO" id="GO:0004252">
    <property type="term" value="F:serine-type endopeptidase activity"/>
    <property type="evidence" value="ECO:0007669"/>
    <property type="project" value="UniProtKB-UniRule"/>
</dbReference>
<dbReference type="Gene3D" id="2.60.120.690">
    <property type="entry name" value="Proprotein convertase subtilisin/kexin type 9"/>
    <property type="match status" value="1"/>
</dbReference>
<feature type="compositionally biased region" description="Gly residues" evidence="6">
    <location>
        <begin position="737"/>
        <end position="750"/>
    </location>
</feature>
<dbReference type="InterPro" id="IPR037045">
    <property type="entry name" value="S8pro/Inhibitor_I9_sf"/>
</dbReference>
<dbReference type="PROSITE" id="PS51892">
    <property type="entry name" value="SUBTILASE"/>
    <property type="match status" value="1"/>
</dbReference>
<name>A0AAD9DWY4_9TELE</name>
<reference evidence="11" key="1">
    <citation type="submission" date="2023-03" db="EMBL/GenBank/DDBJ databases">
        <title>Electrophorus voltai genome.</title>
        <authorList>
            <person name="Bian C."/>
        </authorList>
    </citation>
    <scope>NUCLEOTIDE SEQUENCE</scope>
    <source>
        <strain evidence="11">CB-2022</strain>
        <tissue evidence="11">Muscle</tissue>
    </source>
</reference>
<keyword evidence="12" id="KW-1185">Reference proteome</keyword>
<dbReference type="InterPro" id="IPR015500">
    <property type="entry name" value="Peptidase_S8_subtilisin-rel"/>
</dbReference>
<dbReference type="PRINTS" id="PR00723">
    <property type="entry name" value="SUBTILISIN"/>
</dbReference>
<dbReference type="Pfam" id="PF05922">
    <property type="entry name" value="Inhibitor_I9"/>
    <property type="match status" value="1"/>
</dbReference>
<feature type="domain" description="Inhibitor I9" evidence="9">
    <location>
        <begin position="79"/>
        <end position="150"/>
    </location>
</feature>
<dbReference type="Gene3D" id="3.40.50.200">
    <property type="entry name" value="Peptidase S8/S53 domain"/>
    <property type="match status" value="1"/>
</dbReference>
<evidence type="ECO:0000256" key="2">
    <source>
        <dbReference type="ARBA" id="ARBA00022670"/>
    </source>
</evidence>
<evidence type="ECO:0008006" key="13">
    <source>
        <dbReference type="Google" id="ProtNLM"/>
    </source>
</evidence>
<evidence type="ECO:0000256" key="3">
    <source>
        <dbReference type="ARBA" id="ARBA00022801"/>
    </source>
</evidence>
<feature type="non-terminal residue" evidence="11">
    <location>
        <position position="1"/>
    </location>
</feature>
<feature type="active site" description="Charge relay system" evidence="5">
    <location>
        <position position="186"/>
    </location>
</feature>
<dbReference type="InterPro" id="IPR036852">
    <property type="entry name" value="Peptidase_S8/S53_dom_sf"/>
</dbReference>
<dbReference type="EMBL" id="JAROKS010000015">
    <property type="protein sequence ID" value="KAK1795889.1"/>
    <property type="molecule type" value="Genomic_DNA"/>
</dbReference>
<evidence type="ECO:0000259" key="9">
    <source>
        <dbReference type="Pfam" id="PF05922"/>
    </source>
</evidence>
<keyword evidence="7" id="KW-0732">Signal</keyword>
<comment type="similarity">
    <text evidence="1 5">Belongs to the peptidase S8 family.</text>
</comment>
<keyword evidence="2 5" id="KW-0645">Protease</keyword>
<feature type="domain" description="Proprotein convertase subtilisin/kexin type 9 C-terminal" evidence="10">
    <location>
        <begin position="456"/>
        <end position="535"/>
    </location>
</feature>
<dbReference type="Pfam" id="PF00082">
    <property type="entry name" value="Peptidase_S8"/>
    <property type="match status" value="1"/>
</dbReference>
<evidence type="ECO:0000313" key="11">
    <source>
        <dbReference type="EMBL" id="KAK1795889.1"/>
    </source>
</evidence>
<dbReference type="InterPro" id="IPR041254">
    <property type="entry name" value="PCSK9_C1"/>
</dbReference>
<dbReference type="InterPro" id="IPR000209">
    <property type="entry name" value="Peptidase_S8/S53_dom"/>
</dbReference>
<dbReference type="GO" id="GO:0006508">
    <property type="term" value="P:proteolysis"/>
    <property type="evidence" value="ECO:0007669"/>
    <property type="project" value="UniProtKB-KW"/>
</dbReference>
<evidence type="ECO:0000256" key="1">
    <source>
        <dbReference type="ARBA" id="ARBA00011073"/>
    </source>
</evidence>
<feature type="active site" description="Charge relay system" evidence="5">
    <location>
        <position position="226"/>
    </location>
</feature>
<feature type="domain" description="Peptidase S8/S53" evidence="8">
    <location>
        <begin position="177"/>
        <end position="424"/>
    </location>
</feature>
<evidence type="ECO:0000313" key="12">
    <source>
        <dbReference type="Proteomes" id="UP001239994"/>
    </source>
</evidence>
<accession>A0AAD9DWY4</accession>
<dbReference type="InterPro" id="IPR010259">
    <property type="entry name" value="S8pro/Inhibitor_I9"/>
</dbReference>
<organism evidence="11 12">
    <name type="scientific">Electrophorus voltai</name>
    <dbReference type="NCBI Taxonomy" id="2609070"/>
    <lineage>
        <taxon>Eukaryota</taxon>
        <taxon>Metazoa</taxon>
        <taxon>Chordata</taxon>
        <taxon>Craniata</taxon>
        <taxon>Vertebrata</taxon>
        <taxon>Euteleostomi</taxon>
        <taxon>Actinopterygii</taxon>
        <taxon>Neopterygii</taxon>
        <taxon>Teleostei</taxon>
        <taxon>Ostariophysi</taxon>
        <taxon>Gymnotiformes</taxon>
        <taxon>Gymnotoidei</taxon>
        <taxon>Gymnotidae</taxon>
        <taxon>Electrophorus</taxon>
    </lineage>
</organism>
<keyword evidence="3 5" id="KW-0378">Hydrolase</keyword>
<dbReference type="SUPFAM" id="SSF52743">
    <property type="entry name" value="Subtilisin-like"/>
    <property type="match status" value="1"/>
</dbReference>
<dbReference type="SUPFAM" id="SSF54897">
    <property type="entry name" value="Protease propeptides/inhibitors"/>
    <property type="match status" value="1"/>
</dbReference>
<feature type="region of interest" description="Disordered" evidence="6">
    <location>
        <begin position="703"/>
        <end position="750"/>
    </location>
</feature>
<dbReference type="PANTHER" id="PTHR43806">
    <property type="entry name" value="PEPTIDASE S8"/>
    <property type="match status" value="1"/>
</dbReference>
<dbReference type="GO" id="GO:0005615">
    <property type="term" value="C:extracellular space"/>
    <property type="evidence" value="ECO:0007669"/>
    <property type="project" value="TreeGrafter"/>
</dbReference>
<evidence type="ECO:0000256" key="4">
    <source>
        <dbReference type="ARBA" id="ARBA00022825"/>
    </source>
</evidence>
<dbReference type="FunFam" id="3.30.70.80:FF:000004">
    <property type="entry name" value="Proprotein convertase subtilisin/kexin type 9"/>
    <property type="match status" value="1"/>
</dbReference>
<dbReference type="Proteomes" id="UP001239994">
    <property type="component" value="Unassembled WGS sequence"/>
</dbReference>
<evidence type="ECO:0000256" key="7">
    <source>
        <dbReference type="SAM" id="SignalP"/>
    </source>
</evidence>
<feature type="signal peptide" evidence="7">
    <location>
        <begin position="1"/>
        <end position="22"/>
    </location>
</feature>
<dbReference type="PANTHER" id="PTHR43806:SF60">
    <property type="entry name" value="PROPROTEIN CONVERTASE SUBTILISIN_KEXIN TYPE 9"/>
    <property type="match status" value="1"/>
</dbReference>
<dbReference type="FunFam" id="3.40.50.200:FF:000016">
    <property type="entry name" value="Proprotein convertase subtilisin/kexin type 9"/>
    <property type="match status" value="1"/>
</dbReference>